<name>A0A512D9X8_9CELL</name>
<feature type="compositionally biased region" description="Basic and acidic residues" evidence="1">
    <location>
        <begin position="130"/>
        <end position="140"/>
    </location>
</feature>
<dbReference type="OrthoDB" id="3808044at2"/>
<sequence length="418" mass="43416">MIICASCTARNEDGESFCGQCGAYLEWEGQRVDAPPVPEAPPPAPEPTPPPAEPEPERHRIVDRILSAAGRGGDGRDAAGPGMTSSPAAGAPSVDDAPAGQPVDRGAAVRPGPGAGPGPAGGLPPAPVDHGARREHDSARRFGVAKPTERDESPAPASPPPPPDDEPPPAPGELICGNCGAGNVPTRKFCRRCGRDLADAPVAVRPPWWRRLGRRRTATVTVAGTRPTTRPRRHVPTRSLVTLLVVAGLGVGGWLARDALRTGYAMVSDAVTGVEAVRPAGVAASAEQAGREARLAVDGVFDRSWSPGAADTALGQSLQLAFDEPFRLVYVLVTPGASRQQEQFLLEARPRDVVVTATRSDGTVLAREFALADEAGEQTLRLGVDDVTAVALTIGSVHPAQDPAAPVAVGEVEIFGRR</sequence>
<feature type="region of interest" description="Disordered" evidence="1">
    <location>
        <begin position="32"/>
        <end position="174"/>
    </location>
</feature>
<proteinExistence type="predicted"/>
<gene>
    <name evidence="3" type="ORF">CAE01nite_10080</name>
</gene>
<feature type="transmembrane region" description="Helical" evidence="2">
    <location>
        <begin position="239"/>
        <end position="256"/>
    </location>
</feature>
<comment type="caution">
    <text evidence="3">The sequence shown here is derived from an EMBL/GenBank/DDBJ whole genome shotgun (WGS) entry which is preliminary data.</text>
</comment>
<evidence type="ECO:0000313" key="3">
    <source>
        <dbReference type="EMBL" id="GEO33283.1"/>
    </source>
</evidence>
<reference evidence="3 4" key="1">
    <citation type="submission" date="2019-07" db="EMBL/GenBank/DDBJ databases">
        <title>Whole genome shotgun sequence of Cellulomonas aerilata NBRC 106308.</title>
        <authorList>
            <person name="Hosoyama A."/>
            <person name="Uohara A."/>
            <person name="Ohji S."/>
            <person name="Ichikawa N."/>
        </authorList>
    </citation>
    <scope>NUCLEOTIDE SEQUENCE [LARGE SCALE GENOMIC DNA]</scope>
    <source>
        <strain evidence="3 4">NBRC 106308</strain>
    </source>
</reference>
<keyword evidence="4" id="KW-1185">Reference proteome</keyword>
<evidence type="ECO:0000256" key="2">
    <source>
        <dbReference type="SAM" id="Phobius"/>
    </source>
</evidence>
<evidence type="ECO:0008006" key="5">
    <source>
        <dbReference type="Google" id="ProtNLM"/>
    </source>
</evidence>
<dbReference type="AlphaFoldDB" id="A0A512D9X8"/>
<keyword evidence="2" id="KW-1133">Transmembrane helix</keyword>
<keyword evidence="2" id="KW-0472">Membrane</keyword>
<evidence type="ECO:0000313" key="4">
    <source>
        <dbReference type="Proteomes" id="UP000321181"/>
    </source>
</evidence>
<organism evidence="3 4">
    <name type="scientific">Cellulomonas aerilata</name>
    <dbReference type="NCBI Taxonomy" id="515326"/>
    <lineage>
        <taxon>Bacteria</taxon>
        <taxon>Bacillati</taxon>
        <taxon>Actinomycetota</taxon>
        <taxon>Actinomycetes</taxon>
        <taxon>Micrococcales</taxon>
        <taxon>Cellulomonadaceae</taxon>
        <taxon>Cellulomonas</taxon>
    </lineage>
</organism>
<dbReference type="EMBL" id="BJYY01000006">
    <property type="protein sequence ID" value="GEO33283.1"/>
    <property type="molecule type" value="Genomic_DNA"/>
</dbReference>
<dbReference type="NCBIfam" id="NF047619">
    <property type="entry name" value="NADase_discoid"/>
    <property type="match status" value="1"/>
</dbReference>
<dbReference type="RefSeq" id="WP_146900910.1">
    <property type="nucleotide sequence ID" value="NZ_BAAARM010000002.1"/>
</dbReference>
<dbReference type="Proteomes" id="UP000321181">
    <property type="component" value="Unassembled WGS sequence"/>
</dbReference>
<feature type="compositionally biased region" description="Pro residues" evidence="1">
    <location>
        <begin position="35"/>
        <end position="53"/>
    </location>
</feature>
<protein>
    <recommendedName>
        <fullName evidence="5">Zinc ribbon domain-containing protein</fullName>
    </recommendedName>
</protein>
<keyword evidence="2" id="KW-0812">Transmembrane</keyword>
<evidence type="ECO:0000256" key="1">
    <source>
        <dbReference type="SAM" id="MobiDB-lite"/>
    </source>
</evidence>
<dbReference type="InterPro" id="IPR057561">
    <property type="entry name" value="NADase_transloc"/>
</dbReference>
<accession>A0A512D9X8</accession>